<organism evidence="10 11">
    <name type="scientific">Kribbella amoyensis</name>
    <dbReference type="NCBI Taxonomy" id="996641"/>
    <lineage>
        <taxon>Bacteria</taxon>
        <taxon>Bacillati</taxon>
        <taxon>Actinomycetota</taxon>
        <taxon>Actinomycetes</taxon>
        <taxon>Propionibacteriales</taxon>
        <taxon>Kribbellaceae</taxon>
        <taxon>Kribbella</taxon>
    </lineage>
</organism>
<evidence type="ECO:0000259" key="9">
    <source>
        <dbReference type="PROSITE" id="PS51779"/>
    </source>
</evidence>
<dbReference type="GO" id="GO:0051301">
    <property type="term" value="P:cell division"/>
    <property type="evidence" value="ECO:0007669"/>
    <property type="project" value="UniProtKB-KW"/>
</dbReference>
<keyword evidence="11" id="KW-1185">Reference proteome</keyword>
<evidence type="ECO:0000256" key="4">
    <source>
        <dbReference type="ARBA" id="ARBA00022692"/>
    </source>
</evidence>
<evidence type="ECO:0000256" key="6">
    <source>
        <dbReference type="ARBA" id="ARBA00023136"/>
    </source>
</evidence>
<dbReference type="InterPro" id="IPR050487">
    <property type="entry name" value="FtsQ_DivIB"/>
</dbReference>
<sequence>MSQRGGGADASGDLARAQERFARRQRLVRWRAWLPWAIGGFLLLAGGITVWLFYFSSALAVTGVRVTGAETVPTATVTQVADAPLGTPLAKVDLNAIAGRVRTIPAVADAQVTRAWPHQLVIVVTERVPVVVVTDGSSYELVDATGVSFRSVPERPEGLPEALVVGSRRDVTIRSVVTVSAALPAGLRSEVRSISASSPDSITLNLPSGVRVVWGSSDDSARKAEVLSVLMRRDAKVYDVSAPDLPVTKGEKK</sequence>
<dbReference type="PANTHER" id="PTHR37820:SF1">
    <property type="entry name" value="CELL DIVISION PROTEIN FTSQ"/>
    <property type="match status" value="1"/>
</dbReference>
<dbReference type="Pfam" id="PF08478">
    <property type="entry name" value="POTRA_1"/>
    <property type="match status" value="1"/>
</dbReference>
<name>A0A561BXC5_9ACTN</name>
<keyword evidence="6 8" id="KW-0472">Membrane</keyword>
<keyword evidence="7" id="KW-0131">Cell cycle</keyword>
<feature type="domain" description="POTRA" evidence="9">
    <location>
        <begin position="59"/>
        <end position="127"/>
    </location>
</feature>
<dbReference type="GO" id="GO:0005886">
    <property type="term" value="C:plasma membrane"/>
    <property type="evidence" value="ECO:0007669"/>
    <property type="project" value="TreeGrafter"/>
</dbReference>
<dbReference type="PANTHER" id="PTHR37820">
    <property type="entry name" value="CELL DIVISION PROTEIN DIVIB"/>
    <property type="match status" value="1"/>
</dbReference>
<gene>
    <name evidence="10" type="ORF">FB561_4654</name>
</gene>
<dbReference type="InterPro" id="IPR005548">
    <property type="entry name" value="Cell_div_FtsQ/DivIB_C"/>
</dbReference>
<keyword evidence="5 8" id="KW-1133">Transmembrane helix</keyword>
<reference evidence="10 11" key="1">
    <citation type="submission" date="2019-06" db="EMBL/GenBank/DDBJ databases">
        <title>Sequencing the genomes of 1000 actinobacteria strains.</title>
        <authorList>
            <person name="Klenk H.-P."/>
        </authorList>
    </citation>
    <scope>NUCLEOTIDE SEQUENCE [LARGE SCALE GENOMIC DNA]</scope>
    <source>
        <strain evidence="10 11">DSM 24683</strain>
    </source>
</reference>
<evidence type="ECO:0000256" key="5">
    <source>
        <dbReference type="ARBA" id="ARBA00022989"/>
    </source>
</evidence>
<feature type="transmembrane region" description="Helical" evidence="8">
    <location>
        <begin position="33"/>
        <end position="54"/>
    </location>
</feature>
<evidence type="ECO:0000256" key="1">
    <source>
        <dbReference type="ARBA" id="ARBA00004370"/>
    </source>
</evidence>
<accession>A0A561BXC5</accession>
<comment type="caution">
    <text evidence="10">The sequence shown here is derived from an EMBL/GenBank/DDBJ whole genome shotgun (WGS) entry which is preliminary data.</text>
</comment>
<protein>
    <submittedName>
        <fullName evidence="10">Cell division protein FtsQ</fullName>
    </submittedName>
</protein>
<evidence type="ECO:0000313" key="11">
    <source>
        <dbReference type="Proteomes" id="UP000318380"/>
    </source>
</evidence>
<dbReference type="Gene3D" id="3.10.20.310">
    <property type="entry name" value="membrane protein fhac"/>
    <property type="match status" value="1"/>
</dbReference>
<evidence type="ECO:0000256" key="2">
    <source>
        <dbReference type="ARBA" id="ARBA00022475"/>
    </source>
</evidence>
<dbReference type="Proteomes" id="UP000318380">
    <property type="component" value="Unassembled WGS sequence"/>
</dbReference>
<keyword evidence="3 10" id="KW-0132">Cell division</keyword>
<dbReference type="InterPro" id="IPR013685">
    <property type="entry name" value="POTRA_FtsQ_type"/>
</dbReference>
<dbReference type="RefSeq" id="WP_145810087.1">
    <property type="nucleotide sequence ID" value="NZ_VIVK01000001.1"/>
</dbReference>
<evidence type="ECO:0000256" key="3">
    <source>
        <dbReference type="ARBA" id="ARBA00022618"/>
    </source>
</evidence>
<comment type="subcellular location">
    <subcellularLocation>
        <location evidence="1">Membrane</location>
    </subcellularLocation>
</comment>
<dbReference type="OrthoDB" id="9790760at2"/>
<evidence type="ECO:0000313" key="10">
    <source>
        <dbReference type="EMBL" id="TWD83491.1"/>
    </source>
</evidence>
<dbReference type="InterPro" id="IPR034746">
    <property type="entry name" value="POTRA"/>
</dbReference>
<keyword evidence="4 8" id="KW-0812">Transmembrane</keyword>
<dbReference type="EMBL" id="VIVK01000001">
    <property type="protein sequence ID" value="TWD83491.1"/>
    <property type="molecule type" value="Genomic_DNA"/>
</dbReference>
<dbReference type="AlphaFoldDB" id="A0A561BXC5"/>
<evidence type="ECO:0000256" key="8">
    <source>
        <dbReference type="SAM" id="Phobius"/>
    </source>
</evidence>
<dbReference type="PROSITE" id="PS51779">
    <property type="entry name" value="POTRA"/>
    <property type="match status" value="1"/>
</dbReference>
<proteinExistence type="predicted"/>
<dbReference type="Pfam" id="PF03799">
    <property type="entry name" value="FtsQ_DivIB_C"/>
    <property type="match status" value="1"/>
</dbReference>
<keyword evidence="2" id="KW-1003">Cell membrane</keyword>
<evidence type="ECO:0000256" key="7">
    <source>
        <dbReference type="ARBA" id="ARBA00023306"/>
    </source>
</evidence>